<dbReference type="InterPro" id="IPR005171">
    <property type="entry name" value="Cyt_c_oxidase_su4_prok"/>
</dbReference>
<dbReference type="NCBIfam" id="TIGR02901">
    <property type="entry name" value="QoxD"/>
    <property type="match status" value="1"/>
</dbReference>
<gene>
    <name evidence="10" type="primary">qoxD</name>
    <name evidence="10" type="ORF">XYCOK13_03640</name>
</gene>
<keyword evidence="11" id="KW-1185">Reference proteome</keyword>
<comment type="caution">
    <text evidence="10">The sequence shown here is derived from an EMBL/GenBank/DDBJ whole genome shotgun (WGS) entry which is preliminary data.</text>
</comment>
<comment type="caution">
    <text evidence="9">Lacks conserved residue(s) required for the propagation of feature annotation.</text>
</comment>
<evidence type="ECO:0000256" key="9">
    <source>
        <dbReference type="RuleBase" id="RU367153"/>
    </source>
</evidence>
<dbReference type="InterPro" id="IPR014250">
    <property type="entry name" value="QoxD"/>
</dbReference>
<dbReference type="GO" id="GO:0009319">
    <property type="term" value="C:cytochrome o ubiquinol oxidase complex"/>
    <property type="evidence" value="ECO:0007669"/>
    <property type="project" value="TreeGrafter"/>
</dbReference>
<keyword evidence="6 9" id="KW-1133">Transmembrane helix</keyword>
<dbReference type="GO" id="GO:0005886">
    <property type="term" value="C:plasma membrane"/>
    <property type="evidence" value="ECO:0007669"/>
    <property type="project" value="UniProtKB-SubCell"/>
</dbReference>
<dbReference type="GO" id="GO:0042773">
    <property type="term" value="P:ATP synthesis coupled electron transport"/>
    <property type="evidence" value="ECO:0007669"/>
    <property type="project" value="UniProtKB-UniRule"/>
</dbReference>
<evidence type="ECO:0000256" key="2">
    <source>
        <dbReference type="ARBA" id="ARBA00004651"/>
    </source>
</evidence>
<dbReference type="InterPro" id="IPR050968">
    <property type="entry name" value="Cytochrome_c_oxidase_bac_sub4"/>
</dbReference>
<keyword evidence="8 9" id="KW-0472">Membrane</keyword>
<dbReference type="GO" id="GO:0009486">
    <property type="term" value="F:cytochrome bo3 ubiquinol oxidase activity"/>
    <property type="evidence" value="ECO:0007669"/>
    <property type="project" value="TreeGrafter"/>
</dbReference>
<dbReference type="RefSeq" id="WP_213410134.1">
    <property type="nucleotide sequence ID" value="NZ_BOVK01000005.1"/>
</dbReference>
<organism evidence="10 11">
    <name type="scientific">Xylanibacillus composti</name>
    <dbReference type="NCBI Taxonomy" id="1572762"/>
    <lineage>
        <taxon>Bacteria</taxon>
        <taxon>Bacillati</taxon>
        <taxon>Bacillota</taxon>
        <taxon>Bacilli</taxon>
        <taxon>Bacillales</taxon>
        <taxon>Paenibacillaceae</taxon>
        <taxon>Xylanibacillus</taxon>
    </lineage>
</organism>
<evidence type="ECO:0000256" key="1">
    <source>
        <dbReference type="ARBA" id="ARBA00000725"/>
    </source>
</evidence>
<dbReference type="GO" id="GO:0016682">
    <property type="term" value="F:oxidoreductase activity, acting on diphenols and related substances as donors, oxygen as acceptor"/>
    <property type="evidence" value="ECO:0007669"/>
    <property type="project" value="UniProtKB-UniRule"/>
</dbReference>
<comment type="similarity">
    <text evidence="3 9">Belongs to the cytochrome c oxidase bacterial subunit 4 family.</text>
</comment>
<evidence type="ECO:0000256" key="4">
    <source>
        <dbReference type="ARBA" id="ARBA00022475"/>
    </source>
</evidence>
<reference evidence="10" key="1">
    <citation type="submission" date="2021-04" db="EMBL/GenBank/DDBJ databases">
        <title>Draft genome sequence of Xylanibacillus composti strain K13.</title>
        <authorList>
            <person name="Uke A."/>
            <person name="Chhe C."/>
            <person name="Baramee S."/>
            <person name="Kosugi A."/>
        </authorList>
    </citation>
    <scope>NUCLEOTIDE SEQUENCE</scope>
    <source>
        <strain evidence="10">K13</strain>
    </source>
</reference>
<sequence>MEKKMSRFPLGHVLGFLFSLLLTFTAAGIALKTSLSFKTIMWIIGGLAVVQAGLQLTMFMHVNEGEDRHSQWINILYGVFLAVVIVAGSIWVMSFGGTHSH</sequence>
<evidence type="ECO:0000256" key="8">
    <source>
        <dbReference type="ARBA" id="ARBA00023136"/>
    </source>
</evidence>
<dbReference type="Pfam" id="PF03626">
    <property type="entry name" value="COX4_pro"/>
    <property type="match status" value="1"/>
</dbReference>
<evidence type="ECO:0000256" key="5">
    <source>
        <dbReference type="ARBA" id="ARBA00022692"/>
    </source>
</evidence>
<dbReference type="AlphaFoldDB" id="A0A8J4H0Y7"/>
<comment type="catalytic activity">
    <reaction evidence="1 9">
        <text>2 a quinol + O2 = 2 a quinone + 2 H2O</text>
        <dbReference type="Rhea" id="RHEA:55376"/>
        <dbReference type="ChEBI" id="CHEBI:15377"/>
        <dbReference type="ChEBI" id="CHEBI:15379"/>
        <dbReference type="ChEBI" id="CHEBI:24646"/>
        <dbReference type="ChEBI" id="CHEBI:132124"/>
    </reaction>
</comment>
<dbReference type="EMBL" id="BOVK01000005">
    <property type="protein sequence ID" value="GIQ67540.1"/>
    <property type="molecule type" value="Genomic_DNA"/>
</dbReference>
<evidence type="ECO:0000256" key="7">
    <source>
        <dbReference type="ARBA" id="ARBA00023002"/>
    </source>
</evidence>
<keyword evidence="7 9" id="KW-0560">Oxidoreductase</keyword>
<dbReference type="GO" id="GO:0019646">
    <property type="term" value="P:aerobic electron transport chain"/>
    <property type="evidence" value="ECO:0007669"/>
    <property type="project" value="TreeGrafter"/>
</dbReference>
<comment type="function">
    <text evidence="9">Catalyzes quinol oxidation with the concomitant reduction of oxygen to water.</text>
</comment>
<dbReference type="PANTHER" id="PTHR36835">
    <property type="entry name" value="CYTOCHROME BO(3) UBIQUINOL OXIDASE SUBUNIT 4"/>
    <property type="match status" value="1"/>
</dbReference>
<dbReference type="Proteomes" id="UP000677918">
    <property type="component" value="Unassembled WGS sequence"/>
</dbReference>
<dbReference type="GO" id="GO:0015990">
    <property type="term" value="P:electron transport coupled proton transport"/>
    <property type="evidence" value="ECO:0007669"/>
    <property type="project" value="TreeGrafter"/>
</dbReference>
<evidence type="ECO:0000313" key="11">
    <source>
        <dbReference type="Proteomes" id="UP000677918"/>
    </source>
</evidence>
<proteinExistence type="inferred from homology"/>
<comment type="subcellular location">
    <subcellularLocation>
        <location evidence="2 9">Cell membrane</location>
        <topology evidence="2 9">Multi-pass membrane protein</topology>
    </subcellularLocation>
</comment>
<evidence type="ECO:0000313" key="10">
    <source>
        <dbReference type="EMBL" id="GIQ67540.1"/>
    </source>
</evidence>
<accession>A0A8J4H0Y7</accession>
<dbReference type="EC" id="1.10.3.-" evidence="9"/>
<keyword evidence="5 9" id="KW-0812">Transmembrane</keyword>
<dbReference type="GO" id="GO:0015078">
    <property type="term" value="F:proton transmembrane transporter activity"/>
    <property type="evidence" value="ECO:0007669"/>
    <property type="project" value="TreeGrafter"/>
</dbReference>
<evidence type="ECO:0000256" key="3">
    <source>
        <dbReference type="ARBA" id="ARBA00008079"/>
    </source>
</evidence>
<keyword evidence="4 9" id="KW-1003">Cell membrane</keyword>
<evidence type="ECO:0000256" key="6">
    <source>
        <dbReference type="ARBA" id="ARBA00022989"/>
    </source>
</evidence>
<feature type="transmembrane region" description="Helical" evidence="9">
    <location>
        <begin position="72"/>
        <end position="93"/>
    </location>
</feature>
<feature type="transmembrane region" description="Helical" evidence="9">
    <location>
        <begin position="40"/>
        <end position="60"/>
    </location>
</feature>
<dbReference type="PANTHER" id="PTHR36835:SF1">
    <property type="entry name" value="CYTOCHROME BO(3) UBIQUINOL OXIDASE SUBUNIT 4"/>
    <property type="match status" value="1"/>
</dbReference>
<protein>
    <recommendedName>
        <fullName evidence="9">Quinol oxidase subunit 4</fullName>
        <ecNumber evidence="9">1.10.3.-</ecNumber>
    </recommendedName>
</protein>
<name>A0A8J4H0Y7_9BACL</name>